<proteinExistence type="predicted"/>
<evidence type="ECO:0000313" key="3">
    <source>
        <dbReference type="Proteomes" id="UP000644693"/>
    </source>
</evidence>
<comment type="caution">
    <text evidence="2">The sequence shown here is derived from an EMBL/GenBank/DDBJ whole genome shotgun (WGS) entry which is preliminary data.</text>
</comment>
<dbReference type="Proteomes" id="UP000644693">
    <property type="component" value="Unassembled WGS sequence"/>
</dbReference>
<dbReference type="InterPro" id="IPR007433">
    <property type="entry name" value="DUF481"/>
</dbReference>
<dbReference type="EMBL" id="BMYM01000001">
    <property type="protein sequence ID" value="GHD32253.1"/>
    <property type="molecule type" value="Genomic_DNA"/>
</dbReference>
<evidence type="ECO:0000256" key="1">
    <source>
        <dbReference type="SAM" id="SignalP"/>
    </source>
</evidence>
<sequence length="332" mass="37405">MRTAIKLFVVLVSLPLAGMAQDRVVMINGDVITGNVSLISGDELLIEPSYADEFAIDLAEVASVEIQEAFDIELENDTKLQARLALDESGNQVLLSEDGSTQGIELAQLAEASEPDPYFDWALKTDFNGAYNSGNTDSESTLLFADGGVKVGDHRHRADFTIRNESVNGDETQDQTLFNYDYNWLVSKPWFVGAGLSYERDPIRELDYRYTTGLVVGRDIFDDSQKFLSINLGPAYQEEKLDGESRGGAVAIWNLRYEHALLDWVDFFHTQSFTWQFYGNENNIYKTNTGLNFDLISDLYFNVSYRYDYETEPAEGRSEDDSTLAFGLGYKF</sequence>
<name>A0A918XII2_9GAMM</name>
<protein>
    <recommendedName>
        <fullName evidence="4">DUF481 domain-containing protein</fullName>
    </recommendedName>
</protein>
<dbReference type="Pfam" id="PF04338">
    <property type="entry name" value="DUF481"/>
    <property type="match status" value="1"/>
</dbReference>
<feature type="chain" id="PRO_5037550999" description="DUF481 domain-containing protein" evidence="1">
    <location>
        <begin position="21"/>
        <end position="332"/>
    </location>
</feature>
<feature type="signal peptide" evidence="1">
    <location>
        <begin position="1"/>
        <end position="20"/>
    </location>
</feature>
<dbReference type="SUPFAM" id="SSF56935">
    <property type="entry name" value="Porins"/>
    <property type="match status" value="1"/>
</dbReference>
<evidence type="ECO:0000313" key="2">
    <source>
        <dbReference type="EMBL" id="GHD32253.1"/>
    </source>
</evidence>
<reference evidence="2" key="2">
    <citation type="submission" date="2020-09" db="EMBL/GenBank/DDBJ databases">
        <authorList>
            <person name="Sun Q."/>
            <person name="Kim S."/>
        </authorList>
    </citation>
    <scope>NUCLEOTIDE SEQUENCE</scope>
    <source>
        <strain evidence="2">KCTC 23430</strain>
    </source>
</reference>
<keyword evidence="1" id="KW-0732">Signal</keyword>
<accession>A0A918XII2</accession>
<reference evidence="2" key="1">
    <citation type="journal article" date="2014" name="Int. J. Syst. Evol. Microbiol.">
        <title>Complete genome sequence of Corynebacterium casei LMG S-19264T (=DSM 44701T), isolated from a smear-ripened cheese.</title>
        <authorList>
            <consortium name="US DOE Joint Genome Institute (JGI-PGF)"/>
            <person name="Walter F."/>
            <person name="Albersmeier A."/>
            <person name="Kalinowski J."/>
            <person name="Ruckert C."/>
        </authorList>
    </citation>
    <scope>NUCLEOTIDE SEQUENCE</scope>
    <source>
        <strain evidence="2">KCTC 23430</strain>
    </source>
</reference>
<dbReference type="AlphaFoldDB" id="A0A918XII2"/>
<evidence type="ECO:0008006" key="4">
    <source>
        <dbReference type="Google" id="ProtNLM"/>
    </source>
</evidence>
<dbReference type="RefSeq" id="WP_189476976.1">
    <property type="nucleotide sequence ID" value="NZ_BMYM01000001.1"/>
</dbReference>
<organism evidence="2 3">
    <name type="scientific">Parahalioglobus pacificus</name>
    <dbReference type="NCBI Taxonomy" id="930806"/>
    <lineage>
        <taxon>Bacteria</taxon>
        <taxon>Pseudomonadati</taxon>
        <taxon>Pseudomonadota</taxon>
        <taxon>Gammaproteobacteria</taxon>
        <taxon>Cellvibrionales</taxon>
        <taxon>Halieaceae</taxon>
        <taxon>Parahalioglobus</taxon>
    </lineage>
</organism>
<keyword evidence="3" id="KW-1185">Reference proteome</keyword>
<gene>
    <name evidence="2" type="ORF">GCM10007053_16170</name>
</gene>